<gene>
    <name evidence="8" type="ORF">OLEA9_A103432</name>
</gene>
<keyword evidence="6" id="KW-0611">Plant defense</keyword>
<dbReference type="InterPro" id="IPR002182">
    <property type="entry name" value="NB-ARC"/>
</dbReference>
<dbReference type="GO" id="GO:0005737">
    <property type="term" value="C:cytoplasm"/>
    <property type="evidence" value="ECO:0007669"/>
    <property type="project" value="UniProtKB-SubCell"/>
</dbReference>
<dbReference type="InterPro" id="IPR032675">
    <property type="entry name" value="LRR_dom_sf"/>
</dbReference>
<name>A0A8S0RTI8_OLEEU</name>
<keyword evidence="9" id="KW-1185">Reference proteome</keyword>
<dbReference type="Gramene" id="OE9A103432T1">
    <property type="protein sequence ID" value="OE9A103432C1"/>
    <property type="gene ID" value="OE9A103432"/>
</dbReference>
<evidence type="ECO:0000256" key="3">
    <source>
        <dbReference type="ARBA" id="ARBA00022614"/>
    </source>
</evidence>
<comment type="similarity">
    <text evidence="2">Belongs to the disease resistance NB-LRR family.</text>
</comment>
<dbReference type="GO" id="GO:0009626">
    <property type="term" value="P:plant-type hypersensitive response"/>
    <property type="evidence" value="ECO:0007669"/>
    <property type="project" value="UniProtKB-KW"/>
</dbReference>
<dbReference type="InterPro" id="IPR044974">
    <property type="entry name" value="Disease_R_plants"/>
</dbReference>
<evidence type="ECO:0000256" key="2">
    <source>
        <dbReference type="ARBA" id="ARBA00008894"/>
    </source>
</evidence>
<dbReference type="InterPro" id="IPR027417">
    <property type="entry name" value="P-loop_NTPase"/>
</dbReference>
<protein>
    <recommendedName>
        <fullName evidence="7">NB-ARC domain-containing protein</fullName>
    </recommendedName>
</protein>
<dbReference type="AlphaFoldDB" id="A0A8S0RTI8"/>
<keyword evidence="4" id="KW-0381">Hypersensitive response</keyword>
<comment type="function">
    <text evidence="1">Confers resistance to late blight (Phytophthora infestans) races carrying the avirulence gene Avr1. Resistance proteins guard the plant against pathogens that contain an appropriate avirulence protein via an indirect interaction with this avirulence protein. That triggers a defense system including the hypersensitive response, which restricts the pathogen growth.</text>
</comment>
<evidence type="ECO:0000256" key="4">
    <source>
        <dbReference type="ARBA" id="ARBA00022667"/>
    </source>
</evidence>
<evidence type="ECO:0000313" key="9">
    <source>
        <dbReference type="Proteomes" id="UP000594638"/>
    </source>
</evidence>
<evidence type="ECO:0000313" key="8">
    <source>
        <dbReference type="EMBL" id="CAA2982964.1"/>
    </source>
</evidence>
<keyword evidence="3" id="KW-0433">Leucine-rich repeat</keyword>
<reference evidence="8 9" key="1">
    <citation type="submission" date="2019-12" db="EMBL/GenBank/DDBJ databases">
        <authorList>
            <person name="Alioto T."/>
            <person name="Alioto T."/>
            <person name="Gomez Garrido J."/>
        </authorList>
    </citation>
    <scope>NUCLEOTIDE SEQUENCE [LARGE SCALE GENOMIC DNA]</scope>
</reference>
<evidence type="ECO:0000256" key="5">
    <source>
        <dbReference type="ARBA" id="ARBA00022737"/>
    </source>
</evidence>
<accession>A0A8S0RTI8</accession>
<dbReference type="PANTHER" id="PTHR23155:SF1152">
    <property type="entry name" value="AAA+ ATPASE DOMAIN-CONTAINING PROTEIN"/>
    <property type="match status" value="1"/>
</dbReference>
<dbReference type="Gene3D" id="1.10.8.430">
    <property type="entry name" value="Helical domain of apoptotic protease-activating factors"/>
    <property type="match status" value="1"/>
</dbReference>
<evidence type="ECO:0000256" key="1">
    <source>
        <dbReference type="ARBA" id="ARBA00002074"/>
    </source>
</evidence>
<keyword evidence="5" id="KW-0677">Repeat</keyword>
<dbReference type="Proteomes" id="UP000594638">
    <property type="component" value="Unassembled WGS sequence"/>
</dbReference>
<feature type="domain" description="NB-ARC" evidence="7">
    <location>
        <begin position="73"/>
        <end position="113"/>
    </location>
</feature>
<dbReference type="PANTHER" id="PTHR23155">
    <property type="entry name" value="DISEASE RESISTANCE PROTEIN RP"/>
    <property type="match status" value="1"/>
</dbReference>
<dbReference type="Gene3D" id="3.80.10.10">
    <property type="entry name" value="Ribonuclease Inhibitor"/>
    <property type="match status" value="1"/>
</dbReference>
<dbReference type="OrthoDB" id="1935686at2759"/>
<dbReference type="Gene3D" id="1.10.10.10">
    <property type="entry name" value="Winged helix-like DNA-binding domain superfamily/Winged helix DNA-binding domain"/>
    <property type="match status" value="1"/>
</dbReference>
<dbReference type="GO" id="GO:0043531">
    <property type="term" value="F:ADP binding"/>
    <property type="evidence" value="ECO:0007669"/>
    <property type="project" value="InterPro"/>
</dbReference>
<dbReference type="SUPFAM" id="SSF52540">
    <property type="entry name" value="P-loop containing nucleoside triphosphate hydrolases"/>
    <property type="match status" value="1"/>
</dbReference>
<proteinExistence type="inferred from homology"/>
<organism evidence="8 9">
    <name type="scientific">Olea europaea subsp. europaea</name>
    <dbReference type="NCBI Taxonomy" id="158383"/>
    <lineage>
        <taxon>Eukaryota</taxon>
        <taxon>Viridiplantae</taxon>
        <taxon>Streptophyta</taxon>
        <taxon>Embryophyta</taxon>
        <taxon>Tracheophyta</taxon>
        <taxon>Spermatophyta</taxon>
        <taxon>Magnoliopsida</taxon>
        <taxon>eudicotyledons</taxon>
        <taxon>Gunneridae</taxon>
        <taxon>Pentapetalae</taxon>
        <taxon>asterids</taxon>
        <taxon>lamiids</taxon>
        <taxon>Lamiales</taxon>
        <taxon>Oleaceae</taxon>
        <taxon>Oleeae</taxon>
        <taxon>Olea</taxon>
    </lineage>
</organism>
<dbReference type="SUPFAM" id="SSF52058">
    <property type="entry name" value="L domain-like"/>
    <property type="match status" value="1"/>
</dbReference>
<dbReference type="Gene3D" id="3.40.50.300">
    <property type="entry name" value="P-loop containing nucleotide triphosphate hydrolases"/>
    <property type="match status" value="1"/>
</dbReference>
<feature type="domain" description="NB-ARC" evidence="7">
    <location>
        <begin position="1"/>
        <end position="72"/>
    </location>
</feature>
<evidence type="ECO:0000256" key="6">
    <source>
        <dbReference type="ARBA" id="ARBA00022821"/>
    </source>
</evidence>
<dbReference type="EMBL" id="CACTIH010003712">
    <property type="protein sequence ID" value="CAA2982964.1"/>
    <property type="molecule type" value="Genomic_DNA"/>
</dbReference>
<evidence type="ECO:0000259" key="7">
    <source>
        <dbReference type="Pfam" id="PF00931"/>
    </source>
</evidence>
<sequence>MGGIGKTTLARNVYDDSYVAFHFYIRAWVTLSPQYRKREFLLSILDHFVVLTTEMRKESDEKLAVRLYKSLKVTTRLTNVAGHAGSSEKHHQMHFLNEEQSWNLFREKVFGQENCPPELDTIGKTIAKNWQGFPLSTVVIAGLLSNVGKARDEWEHVAENLSSFIAEKDGQCSEILNLSFKHLPTHLKACFLYVGVFPEYYEIPISRLIKLWVAEGFLKPKTPKHLDEGSNGKIKSCGIHDLLRELCARIAHKEKFFCVKSKYLQFVPEEATFMRRLSIHDDVSYSPSEEDVTVQSMSRVRSFIYSGWDETQLHSYYYFGFLLLRVLDMVGLELTKFPDKILQLVNLRCIAITCLGPVWVPIDGEFPKLKFLHIWETDLEHWRADKTHFPSLEHLILWKSSKLVEIPPSIGEIETFQIIQTGYSTPSVVKSAKDILDDKRSQGDEGFQVLFHPTKARLNPLKFGEKFHRALGFFQKLTGEIDENIVSTQEAQVIEPSEQHVLDPTFWE</sequence>
<dbReference type="InterPro" id="IPR036388">
    <property type="entry name" value="WH-like_DNA-bd_sf"/>
</dbReference>
<dbReference type="InterPro" id="IPR042197">
    <property type="entry name" value="Apaf_helical"/>
</dbReference>
<comment type="caution">
    <text evidence="8">The sequence shown here is derived from an EMBL/GenBank/DDBJ whole genome shotgun (WGS) entry which is preliminary data.</text>
</comment>
<dbReference type="Pfam" id="PF00931">
    <property type="entry name" value="NB-ARC"/>
    <property type="match status" value="2"/>
</dbReference>